<dbReference type="InterPro" id="IPR019734">
    <property type="entry name" value="TPR_rpt"/>
</dbReference>
<dbReference type="PRINTS" id="PR00364">
    <property type="entry name" value="DISEASERSIST"/>
</dbReference>
<dbReference type="InterPro" id="IPR001387">
    <property type="entry name" value="Cro/C1-type_HTH"/>
</dbReference>
<dbReference type="InterPro" id="IPR010982">
    <property type="entry name" value="Lambda_DNA-bd_dom_sf"/>
</dbReference>
<dbReference type="OrthoDB" id="581105at2"/>
<feature type="domain" description="HTH cro/C1-type" evidence="7">
    <location>
        <begin position="12"/>
        <end position="66"/>
    </location>
</feature>
<evidence type="ECO:0000259" key="8">
    <source>
        <dbReference type="PROSITE" id="PS51755"/>
    </source>
</evidence>
<dbReference type="PROSITE" id="PS50943">
    <property type="entry name" value="HTH_CROC1"/>
    <property type="match status" value="1"/>
</dbReference>
<dbReference type="SUPFAM" id="SSF47413">
    <property type="entry name" value="lambda repressor-like DNA-binding domains"/>
    <property type="match status" value="1"/>
</dbReference>
<organism evidence="9 10">
    <name type="scientific">Amycolatopsis xylanica</name>
    <dbReference type="NCBI Taxonomy" id="589385"/>
    <lineage>
        <taxon>Bacteria</taxon>
        <taxon>Bacillati</taxon>
        <taxon>Actinomycetota</taxon>
        <taxon>Actinomycetes</taxon>
        <taxon>Pseudonocardiales</taxon>
        <taxon>Pseudonocardiaceae</taxon>
        <taxon>Amycolatopsis</taxon>
    </lineage>
</organism>
<dbReference type="InterPro" id="IPR005158">
    <property type="entry name" value="BTAD"/>
</dbReference>
<evidence type="ECO:0000256" key="6">
    <source>
        <dbReference type="PROSITE-ProRule" id="PRU01091"/>
    </source>
</evidence>
<evidence type="ECO:0000256" key="3">
    <source>
        <dbReference type="ARBA" id="ARBA00023125"/>
    </source>
</evidence>
<evidence type="ECO:0000256" key="4">
    <source>
        <dbReference type="ARBA" id="ARBA00023163"/>
    </source>
</evidence>
<dbReference type="SMART" id="SM00028">
    <property type="entry name" value="TPR"/>
    <property type="match status" value="8"/>
</dbReference>
<evidence type="ECO:0000259" key="7">
    <source>
        <dbReference type="PROSITE" id="PS50943"/>
    </source>
</evidence>
<dbReference type="RefSeq" id="WP_091289442.1">
    <property type="nucleotide sequence ID" value="NZ_FNON01000003.1"/>
</dbReference>
<dbReference type="GO" id="GO:0006355">
    <property type="term" value="P:regulation of DNA-templated transcription"/>
    <property type="evidence" value="ECO:0007669"/>
    <property type="project" value="InterPro"/>
</dbReference>
<dbReference type="InterPro" id="IPR016032">
    <property type="entry name" value="Sig_transdc_resp-reg_C-effctor"/>
</dbReference>
<feature type="repeat" description="TPR" evidence="5">
    <location>
        <begin position="877"/>
        <end position="910"/>
    </location>
</feature>
<dbReference type="Gene3D" id="1.10.260.40">
    <property type="entry name" value="lambda repressor-like DNA-binding domains"/>
    <property type="match status" value="1"/>
</dbReference>
<dbReference type="Pfam" id="PF00486">
    <property type="entry name" value="Trans_reg_C"/>
    <property type="match status" value="1"/>
</dbReference>
<dbReference type="SUPFAM" id="SSF46894">
    <property type="entry name" value="C-terminal effector domain of the bipartite response regulators"/>
    <property type="match status" value="1"/>
</dbReference>
<accession>A0A1H3DEC5</accession>
<feature type="DNA-binding region" description="OmpR/PhoB-type" evidence="6">
    <location>
        <begin position="66"/>
        <end position="170"/>
    </location>
</feature>
<dbReference type="Pfam" id="PF13424">
    <property type="entry name" value="TPR_12"/>
    <property type="match status" value="3"/>
</dbReference>
<dbReference type="GO" id="GO:0003677">
    <property type="term" value="F:DNA binding"/>
    <property type="evidence" value="ECO:0007669"/>
    <property type="project" value="UniProtKB-UniRule"/>
</dbReference>
<dbReference type="InterPro" id="IPR051677">
    <property type="entry name" value="AfsR-DnrI-RedD_regulator"/>
</dbReference>
<dbReference type="InterPro" id="IPR011990">
    <property type="entry name" value="TPR-like_helical_dom_sf"/>
</dbReference>
<dbReference type="InterPro" id="IPR001867">
    <property type="entry name" value="OmpR/PhoB-type_DNA-bd"/>
</dbReference>
<evidence type="ECO:0000313" key="9">
    <source>
        <dbReference type="EMBL" id="SDX64803.1"/>
    </source>
</evidence>
<evidence type="ECO:0000256" key="5">
    <source>
        <dbReference type="PROSITE-ProRule" id="PRU00339"/>
    </source>
</evidence>
<feature type="domain" description="OmpR/PhoB-type" evidence="8">
    <location>
        <begin position="66"/>
        <end position="170"/>
    </location>
</feature>
<dbReference type="InterPro" id="IPR036388">
    <property type="entry name" value="WH-like_DNA-bd_sf"/>
</dbReference>
<dbReference type="Gene3D" id="3.40.50.300">
    <property type="entry name" value="P-loop containing nucleotide triphosphate hydrolases"/>
    <property type="match status" value="1"/>
</dbReference>
<dbReference type="Pfam" id="PF13560">
    <property type="entry name" value="HTH_31"/>
    <property type="match status" value="1"/>
</dbReference>
<evidence type="ECO:0000256" key="2">
    <source>
        <dbReference type="ARBA" id="ARBA00023015"/>
    </source>
</evidence>
<dbReference type="Gene3D" id="1.10.10.10">
    <property type="entry name" value="Winged helix-like DNA-binding domain superfamily/Winged helix DNA-binding domain"/>
    <property type="match status" value="1"/>
</dbReference>
<keyword evidence="10" id="KW-1185">Reference proteome</keyword>
<dbReference type="GO" id="GO:0000160">
    <property type="term" value="P:phosphorelay signal transduction system"/>
    <property type="evidence" value="ECO:0007669"/>
    <property type="project" value="InterPro"/>
</dbReference>
<dbReference type="InterPro" id="IPR027417">
    <property type="entry name" value="P-loop_NTPase"/>
</dbReference>
<protein>
    <submittedName>
        <fullName evidence="9">DNA-binding transcriptional activator of the SARP family</fullName>
    </submittedName>
</protein>
<gene>
    <name evidence="9" type="ORF">SAMN05421504_103360</name>
</gene>
<evidence type="ECO:0000256" key="1">
    <source>
        <dbReference type="ARBA" id="ARBA00005820"/>
    </source>
</evidence>
<dbReference type="STRING" id="589385.SAMN05421504_103360"/>
<reference evidence="9 10" key="1">
    <citation type="submission" date="2016-10" db="EMBL/GenBank/DDBJ databases">
        <authorList>
            <person name="de Groot N.N."/>
        </authorList>
    </citation>
    <scope>NUCLEOTIDE SEQUENCE [LARGE SCALE GENOMIC DNA]</scope>
    <source>
        <strain evidence="9 10">CPCC 202699</strain>
    </source>
</reference>
<dbReference type="SUPFAM" id="SSF52540">
    <property type="entry name" value="P-loop containing nucleoside triphosphate hydrolases"/>
    <property type="match status" value="1"/>
</dbReference>
<name>A0A1H3DEC5_9PSEU</name>
<dbReference type="PANTHER" id="PTHR35807:SF1">
    <property type="entry name" value="TRANSCRIPTIONAL REGULATOR REDD"/>
    <property type="match status" value="1"/>
</dbReference>
<dbReference type="PANTHER" id="PTHR35807">
    <property type="entry name" value="TRANSCRIPTIONAL REGULATOR REDD-RELATED"/>
    <property type="match status" value="1"/>
</dbReference>
<dbReference type="GO" id="GO:0043531">
    <property type="term" value="F:ADP binding"/>
    <property type="evidence" value="ECO:0007669"/>
    <property type="project" value="InterPro"/>
</dbReference>
<dbReference type="CDD" id="cd00383">
    <property type="entry name" value="trans_reg_C"/>
    <property type="match status" value="1"/>
</dbReference>
<keyword evidence="5" id="KW-0802">TPR repeat</keyword>
<comment type="similarity">
    <text evidence="1">Belongs to the AfsR/DnrI/RedD regulatory family.</text>
</comment>
<feature type="repeat" description="TPR" evidence="5">
    <location>
        <begin position="797"/>
        <end position="830"/>
    </location>
</feature>
<dbReference type="PROSITE" id="PS51755">
    <property type="entry name" value="OMPR_PHOB"/>
    <property type="match status" value="1"/>
</dbReference>
<keyword evidence="4" id="KW-0804">Transcription</keyword>
<keyword evidence="2" id="KW-0805">Transcription regulation</keyword>
<dbReference type="Proteomes" id="UP000199515">
    <property type="component" value="Unassembled WGS sequence"/>
</dbReference>
<dbReference type="SMART" id="SM01043">
    <property type="entry name" value="BTAD"/>
    <property type="match status" value="1"/>
</dbReference>
<dbReference type="InterPro" id="IPR002182">
    <property type="entry name" value="NB-ARC"/>
</dbReference>
<dbReference type="EMBL" id="FNON01000003">
    <property type="protein sequence ID" value="SDX64803.1"/>
    <property type="molecule type" value="Genomic_DNA"/>
</dbReference>
<dbReference type="SMART" id="SM00862">
    <property type="entry name" value="Trans_reg_C"/>
    <property type="match status" value="1"/>
</dbReference>
<sequence length="1131" mass="120780">MEHNPIAFGQALRASRLRAGLTQRKLAEQAGVSLRTIRHIEQGQVERPRQDSIRRLAAALESRGESPWTGSGGALRIGVLGPLEAARGDEPVALGPLKQRSLFAVLALQPNEVVSREEIIDVLWGDRPPASCLNLVHTYVSGLRKLVEPSRARESGAVISLVSGGYRLTADPGELDLTRFDELVAQARRAPHGEARKELFEQALDLWRGPVLADLPPNVRQHPVAVALAGRRVTATLAYADTALAVDGAEDAIDRLRLVAHHEPLHESLHGRLMLALAAAGQQAAALRVFADIRRRLGEELGIQPGKEIRLAHGKVVEGEPVQHESRPAQLPAEVAGFVGRGEQVRALTASGASIVAITGAAGVGKTALAVHWAHRLRTRFPDGQLHVDLRGHTSGQPMRPIEALSRFLRALGVSPGRIPAGEDEAAALFRTTVADRRVLVVLDNAVDAAQTRPLLCGAAGCLTIITSRDALAGLSAAEGTHRLPLDVLAPEDARLLLTKLVGDAEPAEVAELARVSAYLPLALRVAGASIASAPHGTVAGYLAERVFPGGGDVRSAAHEAFDRSYRRLDPAARRLFRLLGFVPGPDFTAEAAAALGGDGAGRTRDLLTALGAAGLVHEPVPGRFQLHDLLREYAISLPSGDEPPAAAERLFAFYLHRADGATRLLYPHVPRLPVPQGKEPPPANEADALGWLDAERANLLAAVAQAVEYGLPSYAWRITDALRGYLCTRGYNVEGIAACQEGLRAARQEDDLAAECSMRGILGLIRYGLGDHPAAIECHTSALALARRVGDRLAEAAALHNLGRVYARTGHHADESSHYEEALEINRKAGNLHGEASALNHVGVAALALGQIAKAVECSTAALELSRELGDPDLEARSMHNLGLTHWARGELDEAIDSFSECLRIVRLIGNRNGEAPALVCLAEAHCEAGRYAEAEVRARMAIAQARASGERRDEVGGLHVVATVYLRTGHHEAAARYYRKALALAKEIGYSFGEMSVLIGLSVVDRESGRADSAVRDGERVLELVRHSGSYLLEAKVLIELAHARVALGELGQARARAGEALVFARNRGQYRDQARALVVLGLVREAAGEREGAAEAWKSALELFGKLSLPEVDDVTALLDRISGDASA</sequence>
<dbReference type="CDD" id="cd00093">
    <property type="entry name" value="HTH_XRE"/>
    <property type="match status" value="1"/>
</dbReference>
<keyword evidence="3 6" id="KW-0238">DNA-binding</keyword>
<dbReference type="SUPFAM" id="SSF48452">
    <property type="entry name" value="TPR-like"/>
    <property type="match status" value="3"/>
</dbReference>
<dbReference type="Gene3D" id="1.25.40.10">
    <property type="entry name" value="Tetratricopeptide repeat domain"/>
    <property type="match status" value="3"/>
</dbReference>
<proteinExistence type="inferred from homology"/>
<dbReference type="Pfam" id="PF00931">
    <property type="entry name" value="NB-ARC"/>
    <property type="match status" value="1"/>
</dbReference>
<evidence type="ECO:0000313" key="10">
    <source>
        <dbReference type="Proteomes" id="UP000199515"/>
    </source>
</evidence>
<dbReference type="AlphaFoldDB" id="A0A1H3DEC5"/>
<dbReference type="Pfam" id="PF03704">
    <property type="entry name" value="BTAD"/>
    <property type="match status" value="1"/>
</dbReference>
<dbReference type="PROSITE" id="PS50005">
    <property type="entry name" value="TPR"/>
    <property type="match status" value="2"/>
</dbReference>
<dbReference type="CDD" id="cd15831">
    <property type="entry name" value="BTAD"/>
    <property type="match status" value="1"/>
</dbReference>
<dbReference type="SMART" id="SM00530">
    <property type="entry name" value="HTH_XRE"/>
    <property type="match status" value="1"/>
</dbReference>